<keyword evidence="3" id="KW-1185">Reference proteome</keyword>
<name>A0A371GBR9_MUCPR</name>
<accession>A0A371GBR9</accession>
<gene>
    <name evidence="2" type="ORF">CR513_30438</name>
</gene>
<reference evidence="2" key="1">
    <citation type="submission" date="2018-05" db="EMBL/GenBank/DDBJ databases">
        <title>Draft genome of Mucuna pruriens seed.</title>
        <authorList>
            <person name="Nnadi N.E."/>
            <person name="Vos R."/>
            <person name="Hasami M.H."/>
            <person name="Devisetty U.K."/>
            <person name="Aguiy J.C."/>
        </authorList>
    </citation>
    <scope>NUCLEOTIDE SEQUENCE [LARGE SCALE GENOMIC DNA]</scope>
    <source>
        <strain evidence="2">JCA_2017</strain>
    </source>
</reference>
<keyword evidence="1" id="KW-1133">Transmembrane helix</keyword>
<dbReference type="AlphaFoldDB" id="A0A371GBR9"/>
<dbReference type="Proteomes" id="UP000257109">
    <property type="component" value="Unassembled WGS sequence"/>
</dbReference>
<evidence type="ECO:0000313" key="3">
    <source>
        <dbReference type="Proteomes" id="UP000257109"/>
    </source>
</evidence>
<dbReference type="STRING" id="157652.A0A371GBR9"/>
<protein>
    <submittedName>
        <fullName evidence="2">Uncharacterized protein</fullName>
    </submittedName>
</protein>
<keyword evidence="1" id="KW-0472">Membrane</keyword>
<dbReference type="OrthoDB" id="1436778at2759"/>
<feature type="non-terminal residue" evidence="2">
    <location>
        <position position="1"/>
    </location>
</feature>
<sequence>MTTISFGSSKLSRFFEHIIFIAIVLLLISLAAFSLRWTNLRELKTLRRCPGSYKINSCMASISIVILYFAHDALLSIGKIVSLQEQLDVVLDGLPADYESLVFEFDDIESLLLAHKSRINKLKDVFDFVSSLNPTQPKSVIPTSQLDIDTTAPQVHYAGFAPPISQVDINEFEGFGSEGGCGGRFGMRGGCGDRGNNQC</sequence>
<feature type="transmembrane region" description="Helical" evidence="1">
    <location>
        <begin position="14"/>
        <end position="33"/>
    </location>
</feature>
<dbReference type="EMBL" id="QJKJ01006074">
    <property type="protein sequence ID" value="RDX88020.1"/>
    <property type="molecule type" value="Genomic_DNA"/>
</dbReference>
<evidence type="ECO:0000313" key="2">
    <source>
        <dbReference type="EMBL" id="RDX88020.1"/>
    </source>
</evidence>
<evidence type="ECO:0000256" key="1">
    <source>
        <dbReference type="SAM" id="Phobius"/>
    </source>
</evidence>
<proteinExistence type="predicted"/>
<organism evidence="2 3">
    <name type="scientific">Mucuna pruriens</name>
    <name type="common">Velvet bean</name>
    <name type="synonym">Dolichos pruriens</name>
    <dbReference type="NCBI Taxonomy" id="157652"/>
    <lineage>
        <taxon>Eukaryota</taxon>
        <taxon>Viridiplantae</taxon>
        <taxon>Streptophyta</taxon>
        <taxon>Embryophyta</taxon>
        <taxon>Tracheophyta</taxon>
        <taxon>Spermatophyta</taxon>
        <taxon>Magnoliopsida</taxon>
        <taxon>eudicotyledons</taxon>
        <taxon>Gunneridae</taxon>
        <taxon>Pentapetalae</taxon>
        <taxon>rosids</taxon>
        <taxon>fabids</taxon>
        <taxon>Fabales</taxon>
        <taxon>Fabaceae</taxon>
        <taxon>Papilionoideae</taxon>
        <taxon>50 kb inversion clade</taxon>
        <taxon>NPAAA clade</taxon>
        <taxon>indigoferoid/millettioid clade</taxon>
        <taxon>Phaseoleae</taxon>
        <taxon>Mucuna</taxon>
    </lineage>
</organism>
<comment type="caution">
    <text evidence="2">The sequence shown here is derived from an EMBL/GenBank/DDBJ whole genome shotgun (WGS) entry which is preliminary data.</text>
</comment>
<keyword evidence="1" id="KW-0812">Transmembrane</keyword>